<comment type="caution">
    <text evidence="6">The sequence shown here is derived from an EMBL/GenBank/DDBJ whole genome shotgun (WGS) entry which is preliminary data.</text>
</comment>
<gene>
    <name evidence="5 6" type="primary">rpmB</name>
    <name evidence="6" type="ORF">TMPK1_25590</name>
</gene>
<dbReference type="Pfam" id="PF00830">
    <property type="entry name" value="Ribosomal_L28"/>
    <property type="match status" value="1"/>
</dbReference>
<reference evidence="6" key="1">
    <citation type="submission" date="2021-02" db="EMBL/GenBank/DDBJ databases">
        <title>Genome sequence of Rhodospirillales sp. strain TMPK1 isolated from soil.</title>
        <authorList>
            <person name="Nakai R."/>
            <person name="Kusada H."/>
            <person name="Tamaki H."/>
        </authorList>
    </citation>
    <scope>NUCLEOTIDE SEQUENCE</scope>
    <source>
        <strain evidence="6">TMPK1</strain>
    </source>
</reference>
<dbReference type="InterPro" id="IPR001383">
    <property type="entry name" value="Ribosomal_bL28_bact-type"/>
</dbReference>
<name>A0A8S8XED5_9PROT</name>
<dbReference type="InterPro" id="IPR037147">
    <property type="entry name" value="Ribosomal_bL28_sf"/>
</dbReference>
<keyword evidence="3 5" id="KW-0687">Ribonucleoprotein</keyword>
<dbReference type="SUPFAM" id="SSF143800">
    <property type="entry name" value="L28p-like"/>
    <property type="match status" value="1"/>
</dbReference>
<sequence length="98" mass="10612">MSRRCVVTGKGVQTGNKVSHANNKTKRRFLPNLQETSLFSESLGRDVRLRLSTNGIRTIEHKGGLDAWLVSAASDDLPSELKAVKKLIVKAVAARAAA</sequence>
<proteinExistence type="inferred from homology"/>
<dbReference type="RefSeq" id="WP_420243423.1">
    <property type="nucleotide sequence ID" value="NZ_BOPV01000001.1"/>
</dbReference>
<keyword evidence="2 5" id="KW-0689">Ribosomal protein</keyword>
<evidence type="ECO:0000256" key="2">
    <source>
        <dbReference type="ARBA" id="ARBA00022980"/>
    </source>
</evidence>
<evidence type="ECO:0000256" key="5">
    <source>
        <dbReference type="HAMAP-Rule" id="MF_00373"/>
    </source>
</evidence>
<dbReference type="InterPro" id="IPR026569">
    <property type="entry name" value="Ribosomal_bL28"/>
</dbReference>
<evidence type="ECO:0000313" key="7">
    <source>
        <dbReference type="Proteomes" id="UP000681075"/>
    </source>
</evidence>
<protein>
    <recommendedName>
        <fullName evidence="4 5">Large ribosomal subunit protein bL28</fullName>
    </recommendedName>
</protein>
<evidence type="ECO:0000313" key="6">
    <source>
        <dbReference type="EMBL" id="GIL40322.1"/>
    </source>
</evidence>
<dbReference type="GO" id="GO:0006412">
    <property type="term" value="P:translation"/>
    <property type="evidence" value="ECO:0007669"/>
    <property type="project" value="UniProtKB-UniRule"/>
</dbReference>
<keyword evidence="7" id="KW-1185">Reference proteome</keyword>
<dbReference type="PANTHER" id="PTHR13528:SF2">
    <property type="entry name" value="LARGE RIBOSOMAL SUBUNIT PROTEIN BL28M"/>
    <property type="match status" value="1"/>
</dbReference>
<dbReference type="NCBIfam" id="TIGR00009">
    <property type="entry name" value="L28"/>
    <property type="match status" value="1"/>
</dbReference>
<dbReference type="GO" id="GO:0022625">
    <property type="term" value="C:cytosolic large ribosomal subunit"/>
    <property type="evidence" value="ECO:0007669"/>
    <property type="project" value="TreeGrafter"/>
</dbReference>
<dbReference type="Proteomes" id="UP000681075">
    <property type="component" value="Unassembled WGS sequence"/>
</dbReference>
<accession>A0A8S8XED5</accession>
<dbReference type="PANTHER" id="PTHR13528">
    <property type="entry name" value="39S RIBOSOMAL PROTEIN L28, MITOCHONDRIAL"/>
    <property type="match status" value="1"/>
</dbReference>
<dbReference type="GO" id="GO:0003735">
    <property type="term" value="F:structural constituent of ribosome"/>
    <property type="evidence" value="ECO:0007669"/>
    <property type="project" value="InterPro"/>
</dbReference>
<dbReference type="InterPro" id="IPR034704">
    <property type="entry name" value="Ribosomal_bL28/bL31-like_sf"/>
</dbReference>
<evidence type="ECO:0000256" key="3">
    <source>
        <dbReference type="ARBA" id="ARBA00023274"/>
    </source>
</evidence>
<organism evidence="6 7">
    <name type="scientific">Roseiterribacter gracilis</name>
    <dbReference type="NCBI Taxonomy" id="2812848"/>
    <lineage>
        <taxon>Bacteria</taxon>
        <taxon>Pseudomonadati</taxon>
        <taxon>Pseudomonadota</taxon>
        <taxon>Alphaproteobacteria</taxon>
        <taxon>Rhodospirillales</taxon>
        <taxon>Roseiterribacteraceae</taxon>
        <taxon>Roseiterribacter</taxon>
    </lineage>
</organism>
<dbReference type="HAMAP" id="MF_00373">
    <property type="entry name" value="Ribosomal_bL28"/>
    <property type="match status" value="1"/>
</dbReference>
<dbReference type="AlphaFoldDB" id="A0A8S8XED5"/>
<dbReference type="EMBL" id="BOPV01000001">
    <property type="protein sequence ID" value="GIL40322.1"/>
    <property type="molecule type" value="Genomic_DNA"/>
</dbReference>
<evidence type="ECO:0000256" key="1">
    <source>
        <dbReference type="ARBA" id="ARBA00008760"/>
    </source>
</evidence>
<dbReference type="Gene3D" id="2.30.170.40">
    <property type="entry name" value="Ribosomal protein L28/L24"/>
    <property type="match status" value="1"/>
</dbReference>
<evidence type="ECO:0000256" key="4">
    <source>
        <dbReference type="ARBA" id="ARBA00035174"/>
    </source>
</evidence>
<comment type="similarity">
    <text evidence="1 5">Belongs to the bacterial ribosomal protein bL28 family.</text>
</comment>